<dbReference type="EMBL" id="SDMP01000018">
    <property type="protein sequence ID" value="RYQ96326.1"/>
    <property type="molecule type" value="Genomic_DNA"/>
</dbReference>
<keyword evidence="3" id="KW-1185">Reference proteome</keyword>
<dbReference type="InterPro" id="IPR019557">
    <property type="entry name" value="AminoTfrase-like_pln_mobile"/>
</dbReference>
<proteinExistence type="predicted"/>
<feature type="domain" description="Aminotransferase-like plant mobile" evidence="1">
    <location>
        <begin position="31"/>
        <end position="164"/>
    </location>
</feature>
<dbReference type="InterPro" id="IPR044824">
    <property type="entry name" value="MAIN-like"/>
</dbReference>
<evidence type="ECO:0000313" key="2">
    <source>
        <dbReference type="EMBL" id="RYQ96326.1"/>
    </source>
</evidence>
<evidence type="ECO:0000259" key="1">
    <source>
        <dbReference type="Pfam" id="PF10536"/>
    </source>
</evidence>
<comment type="caution">
    <text evidence="2">The sequence shown here is derived from an EMBL/GenBank/DDBJ whole genome shotgun (WGS) entry which is preliminary data.</text>
</comment>
<gene>
    <name evidence="2" type="ORF">Ahy_B08g092043</name>
</gene>
<reference evidence="2 3" key="1">
    <citation type="submission" date="2019-01" db="EMBL/GenBank/DDBJ databases">
        <title>Sequencing of cultivated peanut Arachis hypogaea provides insights into genome evolution and oil improvement.</title>
        <authorList>
            <person name="Chen X."/>
        </authorList>
    </citation>
    <scope>NUCLEOTIDE SEQUENCE [LARGE SCALE GENOMIC DNA]</scope>
    <source>
        <strain evidence="3">cv. Fuhuasheng</strain>
        <tissue evidence="2">Leaves</tissue>
    </source>
</reference>
<accession>A0A444Y387</accession>
<protein>
    <recommendedName>
        <fullName evidence="1">Aminotransferase-like plant mobile domain-containing protein</fullName>
    </recommendedName>
</protein>
<dbReference type="PANTHER" id="PTHR46033">
    <property type="entry name" value="PROTEIN MAIN-LIKE 2"/>
    <property type="match status" value="1"/>
</dbReference>
<organism evidence="2 3">
    <name type="scientific">Arachis hypogaea</name>
    <name type="common">Peanut</name>
    <dbReference type="NCBI Taxonomy" id="3818"/>
    <lineage>
        <taxon>Eukaryota</taxon>
        <taxon>Viridiplantae</taxon>
        <taxon>Streptophyta</taxon>
        <taxon>Embryophyta</taxon>
        <taxon>Tracheophyta</taxon>
        <taxon>Spermatophyta</taxon>
        <taxon>Magnoliopsida</taxon>
        <taxon>eudicotyledons</taxon>
        <taxon>Gunneridae</taxon>
        <taxon>Pentapetalae</taxon>
        <taxon>rosids</taxon>
        <taxon>fabids</taxon>
        <taxon>Fabales</taxon>
        <taxon>Fabaceae</taxon>
        <taxon>Papilionoideae</taxon>
        <taxon>50 kb inversion clade</taxon>
        <taxon>dalbergioids sensu lato</taxon>
        <taxon>Dalbergieae</taxon>
        <taxon>Pterocarpus clade</taxon>
        <taxon>Arachis</taxon>
    </lineage>
</organism>
<name>A0A444Y387_ARAHY</name>
<evidence type="ECO:0000313" key="3">
    <source>
        <dbReference type="Proteomes" id="UP000289738"/>
    </source>
</evidence>
<dbReference type="Pfam" id="PF10536">
    <property type="entry name" value="PMD"/>
    <property type="match status" value="1"/>
</dbReference>
<sequence>MRADPTGSSPFATTTCNYLLSWDPYNPIKTGFDHVSHIGVTQCQSTMVNSLTERWHPNTHMFYLLVSECAVTLEDITVILGLPPIGLPVIGVTMSSYNALEAECLHQFGVAHRKVDCTKSFIKLIWFRNLKDRLALTGEIGIQKYVKYHIMLLFETILFGDTSRIVSLKTRYTDSKQDVPKGRIPKSLLFVDWAGMGNRKLLQALDLILREITTESVLIGIINCSLLLILRGLQFVKEANGVDRIELDMILEHIHQHSVVWSAAVSLILDGMEPIGFGDSLGIPHQEWDLEKAHREVLTGPKNLDWSTTDSFWAMQWTNRYGHIAELLVQLQHPL</sequence>
<dbReference type="GO" id="GO:0010073">
    <property type="term" value="P:meristem maintenance"/>
    <property type="evidence" value="ECO:0007669"/>
    <property type="project" value="InterPro"/>
</dbReference>
<dbReference type="AlphaFoldDB" id="A0A444Y387"/>
<dbReference type="PANTHER" id="PTHR46033:SF8">
    <property type="entry name" value="PROTEIN MAINTENANCE OF MERISTEMS-LIKE"/>
    <property type="match status" value="1"/>
</dbReference>
<dbReference type="Proteomes" id="UP000289738">
    <property type="component" value="Chromosome B08"/>
</dbReference>